<reference evidence="2 3" key="1">
    <citation type="submission" date="2017-12" db="EMBL/GenBank/DDBJ databases">
        <title>Taxonomic description and draft genome of Pradoshia cofamensis Gen. nov., sp. nov., a thermotolerant bacillale isolated from anterior gut of earthworm Eisenia fetida.</title>
        <authorList>
            <person name="Saha T."/>
            <person name="Chakraborty R."/>
        </authorList>
    </citation>
    <scope>NUCLEOTIDE SEQUENCE [LARGE SCALE GENOMIC DNA]</scope>
    <source>
        <strain evidence="2 3">EAG3</strain>
    </source>
</reference>
<dbReference type="Proteomes" id="UP000239663">
    <property type="component" value="Unassembled WGS sequence"/>
</dbReference>
<accession>A0A2S7N506</accession>
<feature type="transmembrane region" description="Helical" evidence="1">
    <location>
        <begin position="21"/>
        <end position="48"/>
    </location>
</feature>
<evidence type="ECO:0000256" key="1">
    <source>
        <dbReference type="SAM" id="Phobius"/>
    </source>
</evidence>
<dbReference type="RefSeq" id="WP_104848209.1">
    <property type="nucleotide sequence ID" value="NZ_PKOZ01000001.1"/>
</dbReference>
<dbReference type="AlphaFoldDB" id="A0A2S7N506"/>
<sequence>MKSREGIPVYTFLFDVYFLRLFLPIAIIMLVYISFLPMTIILVVYFLYTLYIHFYTKRIAKEAYINIEKKSIKLFIDETDELLVEIHNDSPVTIAHGRLYFILNKQIEILESDHLQKSLNDTRYTVNFVQKRKTINRIRIPFKAKARGVYYIEDLNLIIHDLFGSSFVHFPSINRGDTEIIVYPKQLEVKNLPLLYQTRVGEEEAAYSFMSDETSVVGIKPYEKESFRQIHWKATAKMQSMYAKQYQPITNKRYTIMLYITEESGFTIHNMGEKLISHTAFLCSYLISKGFSYELYINYLAKEGVFKLPLNTGIQHLQMTLEQLARIRDELPFIREDHFISIARLNMEHSNEIIYLNGEQPPNINIGTSYLYVGGEGELRRIGAAAKKAY</sequence>
<keyword evidence="1" id="KW-0812">Transmembrane</keyword>
<dbReference type="PANTHER" id="PTHR34351">
    <property type="entry name" value="SLR1927 PROTEIN-RELATED"/>
    <property type="match status" value="1"/>
</dbReference>
<keyword evidence="1" id="KW-0472">Membrane</keyword>
<organism evidence="2 3">
    <name type="scientific">Pradoshia eiseniae</name>
    <dbReference type="NCBI Taxonomy" id="2064768"/>
    <lineage>
        <taxon>Bacteria</taxon>
        <taxon>Bacillati</taxon>
        <taxon>Bacillota</taxon>
        <taxon>Bacilli</taxon>
        <taxon>Bacillales</taxon>
        <taxon>Bacillaceae</taxon>
        <taxon>Pradoshia</taxon>
    </lineage>
</organism>
<evidence type="ECO:0000313" key="2">
    <source>
        <dbReference type="EMBL" id="PQD97114.1"/>
    </source>
</evidence>
<name>A0A2S7N506_9BACI</name>
<dbReference type="OrthoDB" id="9789943at2"/>
<evidence type="ECO:0000313" key="3">
    <source>
        <dbReference type="Proteomes" id="UP000239663"/>
    </source>
</evidence>
<keyword evidence="3" id="KW-1185">Reference proteome</keyword>
<proteinExistence type="predicted"/>
<dbReference type="EMBL" id="PKOZ01000001">
    <property type="protein sequence ID" value="PQD97114.1"/>
    <property type="molecule type" value="Genomic_DNA"/>
</dbReference>
<gene>
    <name evidence="2" type="ORF">CYL18_04360</name>
</gene>
<dbReference type="PANTHER" id="PTHR34351:SF2">
    <property type="entry name" value="DUF58 DOMAIN-CONTAINING PROTEIN"/>
    <property type="match status" value="1"/>
</dbReference>
<protein>
    <submittedName>
        <fullName evidence="2">Uncharacterized protein</fullName>
    </submittedName>
</protein>
<keyword evidence="1" id="KW-1133">Transmembrane helix</keyword>
<comment type="caution">
    <text evidence="2">The sequence shown here is derived from an EMBL/GenBank/DDBJ whole genome shotgun (WGS) entry which is preliminary data.</text>
</comment>